<keyword evidence="4" id="KW-0812">Transmembrane</keyword>
<dbReference type="PANTHER" id="PTHR10903:SF184">
    <property type="entry name" value="GTP-BINDING PROTEIN A"/>
    <property type="match status" value="1"/>
</dbReference>
<evidence type="ECO:0000256" key="1">
    <source>
        <dbReference type="ARBA" id="ARBA00008535"/>
    </source>
</evidence>
<dbReference type="Proteomes" id="UP000242188">
    <property type="component" value="Unassembled WGS sequence"/>
</dbReference>
<accession>A0A210R208</accession>
<protein>
    <submittedName>
        <fullName evidence="6">GTPase IMAP family member 4</fullName>
    </submittedName>
</protein>
<gene>
    <name evidence="6" type="ORF">KP79_PYT15737</name>
</gene>
<evidence type="ECO:0000259" key="5">
    <source>
        <dbReference type="PROSITE" id="PS51720"/>
    </source>
</evidence>
<dbReference type="Pfam" id="PF04548">
    <property type="entry name" value="AIG1"/>
    <property type="match status" value="1"/>
</dbReference>
<comment type="caution">
    <text evidence="6">The sequence shown here is derived from an EMBL/GenBank/DDBJ whole genome shotgun (WGS) entry which is preliminary data.</text>
</comment>
<dbReference type="PROSITE" id="PS51720">
    <property type="entry name" value="G_AIG1"/>
    <property type="match status" value="1"/>
</dbReference>
<feature type="transmembrane region" description="Helical" evidence="4">
    <location>
        <begin position="337"/>
        <end position="356"/>
    </location>
</feature>
<reference evidence="6 7" key="1">
    <citation type="journal article" date="2017" name="Nat. Ecol. Evol.">
        <title>Scallop genome provides insights into evolution of bilaterian karyotype and development.</title>
        <authorList>
            <person name="Wang S."/>
            <person name="Zhang J."/>
            <person name="Jiao W."/>
            <person name="Li J."/>
            <person name="Xun X."/>
            <person name="Sun Y."/>
            <person name="Guo X."/>
            <person name="Huan P."/>
            <person name="Dong B."/>
            <person name="Zhang L."/>
            <person name="Hu X."/>
            <person name="Sun X."/>
            <person name="Wang J."/>
            <person name="Zhao C."/>
            <person name="Wang Y."/>
            <person name="Wang D."/>
            <person name="Huang X."/>
            <person name="Wang R."/>
            <person name="Lv J."/>
            <person name="Li Y."/>
            <person name="Zhang Z."/>
            <person name="Liu B."/>
            <person name="Lu W."/>
            <person name="Hui Y."/>
            <person name="Liang J."/>
            <person name="Zhou Z."/>
            <person name="Hou R."/>
            <person name="Li X."/>
            <person name="Liu Y."/>
            <person name="Li H."/>
            <person name="Ning X."/>
            <person name="Lin Y."/>
            <person name="Zhao L."/>
            <person name="Xing Q."/>
            <person name="Dou J."/>
            <person name="Li Y."/>
            <person name="Mao J."/>
            <person name="Guo H."/>
            <person name="Dou H."/>
            <person name="Li T."/>
            <person name="Mu C."/>
            <person name="Jiang W."/>
            <person name="Fu Q."/>
            <person name="Fu X."/>
            <person name="Miao Y."/>
            <person name="Liu J."/>
            <person name="Yu Q."/>
            <person name="Li R."/>
            <person name="Liao H."/>
            <person name="Li X."/>
            <person name="Kong Y."/>
            <person name="Jiang Z."/>
            <person name="Chourrout D."/>
            <person name="Li R."/>
            <person name="Bao Z."/>
        </authorList>
    </citation>
    <scope>NUCLEOTIDE SEQUENCE [LARGE SCALE GENOMIC DNA]</scope>
    <source>
        <strain evidence="6 7">PY_sf001</strain>
    </source>
</reference>
<dbReference type="OrthoDB" id="9982588at2759"/>
<comment type="similarity">
    <text evidence="1">Belongs to the TRAFAC class TrmE-Era-EngA-EngB-Septin-like GTPase superfamily. AIG1/Toc34/Toc159-like paraseptin GTPase family. IAN subfamily.</text>
</comment>
<dbReference type="InterPro" id="IPR045058">
    <property type="entry name" value="GIMA/IAN/Toc"/>
</dbReference>
<keyword evidence="2" id="KW-0547">Nucleotide-binding</keyword>
<proteinExistence type="inferred from homology"/>
<dbReference type="GO" id="GO:0005525">
    <property type="term" value="F:GTP binding"/>
    <property type="evidence" value="ECO:0007669"/>
    <property type="project" value="UniProtKB-KW"/>
</dbReference>
<keyword evidence="4" id="KW-1133">Transmembrane helix</keyword>
<dbReference type="InterPro" id="IPR027417">
    <property type="entry name" value="P-loop_NTPase"/>
</dbReference>
<evidence type="ECO:0000256" key="4">
    <source>
        <dbReference type="SAM" id="Phobius"/>
    </source>
</evidence>
<keyword evidence="7" id="KW-1185">Reference proteome</keyword>
<evidence type="ECO:0000256" key="2">
    <source>
        <dbReference type="ARBA" id="ARBA00022741"/>
    </source>
</evidence>
<feature type="domain" description="AIG1-type G" evidence="5">
    <location>
        <begin position="24"/>
        <end position="227"/>
    </location>
</feature>
<evidence type="ECO:0000313" key="6">
    <source>
        <dbReference type="EMBL" id="OWF55120.1"/>
    </source>
</evidence>
<keyword evidence="3" id="KW-0342">GTP-binding</keyword>
<dbReference type="EMBL" id="NEDP02000758">
    <property type="protein sequence ID" value="OWF55120.1"/>
    <property type="molecule type" value="Genomic_DNA"/>
</dbReference>
<dbReference type="PANTHER" id="PTHR10903">
    <property type="entry name" value="GTPASE, IMAP FAMILY MEMBER-RELATED"/>
    <property type="match status" value="1"/>
</dbReference>
<evidence type="ECO:0000256" key="3">
    <source>
        <dbReference type="ARBA" id="ARBA00023134"/>
    </source>
</evidence>
<name>A0A210R208_MIZYE</name>
<organism evidence="6 7">
    <name type="scientific">Mizuhopecten yessoensis</name>
    <name type="common">Japanese scallop</name>
    <name type="synonym">Patinopecten yessoensis</name>
    <dbReference type="NCBI Taxonomy" id="6573"/>
    <lineage>
        <taxon>Eukaryota</taxon>
        <taxon>Metazoa</taxon>
        <taxon>Spiralia</taxon>
        <taxon>Lophotrochozoa</taxon>
        <taxon>Mollusca</taxon>
        <taxon>Bivalvia</taxon>
        <taxon>Autobranchia</taxon>
        <taxon>Pteriomorphia</taxon>
        <taxon>Pectinida</taxon>
        <taxon>Pectinoidea</taxon>
        <taxon>Pectinidae</taxon>
        <taxon>Mizuhopecten</taxon>
    </lineage>
</organism>
<dbReference type="SUPFAM" id="SSF52540">
    <property type="entry name" value="P-loop containing nucleoside triphosphate hydrolases"/>
    <property type="match status" value="1"/>
</dbReference>
<sequence length="360" mass="40591">MARRAGGADNDRWQAPFDWRDFPFEEVKILIFGKQKQGKSSLGNLILGDKLLDVIPEPGQAADPWSCACNTFDGKQITVVDIPGHIPKAVEIMFSRKPLFPGPHALLFVIDGTASFTKQDKEYFEGFLNNFDNDVTKHIIPVITHFDQIENNEETYIQDIVNNNRYLKAVFRACDQRYVLIDSSPQRSHEDGQRIKQQQRLVLNAVSSLVRTRKTVFISEQMVDKISKQNDQKRLTRLVTDLIQADKQMLLKYSKKHGGTLPREIRDLLQNIPSKEMQVNYRVLRKVTGMLNQRHDAVALDTEMDDVATVITQHTDLLMKYDTTSTLTVDNASTIDIGTVAAIVGGVVVVAAILLGNKAL</sequence>
<dbReference type="InterPro" id="IPR006703">
    <property type="entry name" value="G_AIG1"/>
</dbReference>
<keyword evidence="4" id="KW-0472">Membrane</keyword>
<dbReference type="Gene3D" id="3.40.50.300">
    <property type="entry name" value="P-loop containing nucleotide triphosphate hydrolases"/>
    <property type="match status" value="1"/>
</dbReference>
<dbReference type="AlphaFoldDB" id="A0A210R208"/>
<evidence type="ECO:0000313" key="7">
    <source>
        <dbReference type="Proteomes" id="UP000242188"/>
    </source>
</evidence>
<dbReference type="STRING" id="6573.A0A210R208"/>